<keyword evidence="4" id="KW-1185">Reference proteome</keyword>
<proteinExistence type="predicted"/>
<protein>
    <submittedName>
        <fullName evidence="3">DUF1624 domain-containing protein</fullName>
    </submittedName>
</protein>
<feature type="transmembrane region" description="Helical" evidence="1">
    <location>
        <begin position="48"/>
        <end position="66"/>
    </location>
</feature>
<sequence>MAQREVSLDIFRGLTLAAMILVNTPGSWSHIYGPLQHAPWHGLTPTDLIFPFFIFIVGAAMYHSMRNSVGQPNTWLRIIKRSALLFVIGVGLNAFPFNEPIAELRVMGVLQRIALAYLLGALIIITLPRKALWLVCGVILLGYWGLLNLVSAPYQLATNLVRQWDLALLGSNHLYQGFGLPFDPEGLISTLPAVVTLLMGYLTSALLAEANNPASKIKTLLLLALSAMAAGYIWSIWLPINKALWTSSYVLITSGWAWLILAAIVYLTDVGKLTWVFRWMQIYGTNPLLIYILAWLYADTLHLIPWSGQSAYQALYDGLNLFLSDKNASLAFAVLAVALFYGLSHWLYHKRLFIKL</sequence>
<feature type="transmembrane region" description="Helical" evidence="1">
    <location>
        <begin position="220"/>
        <end position="240"/>
    </location>
</feature>
<feature type="transmembrane region" description="Helical" evidence="1">
    <location>
        <begin position="328"/>
        <end position="348"/>
    </location>
</feature>
<dbReference type="RefSeq" id="WP_191143269.1">
    <property type="nucleotide sequence ID" value="NZ_JACXAF010000001.1"/>
</dbReference>
<organism evidence="3 4">
    <name type="scientific">Neiella litorisoli</name>
    <dbReference type="NCBI Taxonomy" id="2771431"/>
    <lineage>
        <taxon>Bacteria</taxon>
        <taxon>Pseudomonadati</taxon>
        <taxon>Pseudomonadota</taxon>
        <taxon>Gammaproteobacteria</taxon>
        <taxon>Alteromonadales</taxon>
        <taxon>Echinimonadaceae</taxon>
        <taxon>Neiella</taxon>
    </lineage>
</organism>
<feature type="domain" description="Heparan-alpha-glucosaminide N-acetyltransferase catalytic" evidence="2">
    <location>
        <begin position="4"/>
        <end position="210"/>
    </location>
</feature>
<accession>A0A8J6QGX8</accession>
<dbReference type="EMBL" id="JACXAF010000001">
    <property type="protein sequence ID" value="MBD1388163.1"/>
    <property type="molecule type" value="Genomic_DNA"/>
</dbReference>
<feature type="transmembrane region" description="Helical" evidence="1">
    <location>
        <begin position="187"/>
        <end position="208"/>
    </location>
</feature>
<dbReference type="PANTHER" id="PTHR31061">
    <property type="entry name" value="LD22376P"/>
    <property type="match status" value="1"/>
</dbReference>
<keyword evidence="1" id="KW-0812">Transmembrane</keyword>
<feature type="transmembrane region" description="Helical" evidence="1">
    <location>
        <begin position="78"/>
        <end position="97"/>
    </location>
</feature>
<reference evidence="3" key="1">
    <citation type="submission" date="2020-09" db="EMBL/GenBank/DDBJ databases">
        <title>A novel bacterium of genus Neiella, isolated from South China Sea.</title>
        <authorList>
            <person name="Huang H."/>
            <person name="Mo K."/>
            <person name="Hu Y."/>
        </authorList>
    </citation>
    <scope>NUCLEOTIDE SEQUENCE</scope>
    <source>
        <strain evidence="3">HB171785</strain>
    </source>
</reference>
<feature type="transmembrane region" description="Helical" evidence="1">
    <location>
        <begin position="10"/>
        <end position="28"/>
    </location>
</feature>
<name>A0A8J6QGX8_9GAMM</name>
<dbReference type="Proteomes" id="UP000638014">
    <property type="component" value="Unassembled WGS sequence"/>
</dbReference>
<comment type="caution">
    <text evidence="3">The sequence shown here is derived from an EMBL/GenBank/DDBJ whole genome shotgun (WGS) entry which is preliminary data.</text>
</comment>
<dbReference type="PANTHER" id="PTHR31061:SF24">
    <property type="entry name" value="LD22376P"/>
    <property type="match status" value="1"/>
</dbReference>
<evidence type="ECO:0000259" key="2">
    <source>
        <dbReference type="Pfam" id="PF07786"/>
    </source>
</evidence>
<evidence type="ECO:0000256" key="1">
    <source>
        <dbReference type="SAM" id="Phobius"/>
    </source>
</evidence>
<dbReference type="AlphaFoldDB" id="A0A8J6QGX8"/>
<evidence type="ECO:0000313" key="3">
    <source>
        <dbReference type="EMBL" id="MBD1388163.1"/>
    </source>
</evidence>
<dbReference type="Pfam" id="PF07786">
    <property type="entry name" value="HGSNAT_cat"/>
    <property type="match status" value="1"/>
</dbReference>
<feature type="transmembrane region" description="Helical" evidence="1">
    <location>
        <begin position="246"/>
        <end position="267"/>
    </location>
</feature>
<dbReference type="InterPro" id="IPR012429">
    <property type="entry name" value="HGSNAT_cat"/>
</dbReference>
<gene>
    <name evidence="3" type="ORF">IC617_01855</name>
</gene>
<evidence type="ECO:0000313" key="4">
    <source>
        <dbReference type="Proteomes" id="UP000638014"/>
    </source>
</evidence>
<feature type="transmembrane region" description="Helical" evidence="1">
    <location>
        <begin position="109"/>
        <end position="127"/>
    </location>
</feature>
<keyword evidence="1" id="KW-1133">Transmembrane helix</keyword>
<feature type="transmembrane region" description="Helical" evidence="1">
    <location>
        <begin position="132"/>
        <end position="154"/>
    </location>
</feature>
<feature type="transmembrane region" description="Helical" evidence="1">
    <location>
        <begin position="288"/>
        <end position="308"/>
    </location>
</feature>
<keyword evidence="1" id="KW-0472">Membrane</keyword>